<dbReference type="PANTHER" id="PTHR43877">
    <property type="entry name" value="AMINOALKYLPHOSPHONATE N-ACETYLTRANSFERASE-RELATED-RELATED"/>
    <property type="match status" value="1"/>
</dbReference>
<reference evidence="4" key="1">
    <citation type="submission" date="2021-03" db="EMBL/GenBank/DDBJ databases">
        <title>Bacillus suaedae sp. nov., isolated from Suaeda aralocaspica.</title>
        <authorList>
            <person name="Lei R.F.R."/>
        </authorList>
    </citation>
    <scope>NUCLEOTIDE SEQUENCE</scope>
    <source>
        <strain evidence="4">YZJH907-2</strain>
    </source>
</reference>
<dbReference type="InterPro" id="IPR050832">
    <property type="entry name" value="Bact_Acetyltransf"/>
</dbReference>
<organism evidence="4 5">
    <name type="scientific">Halalkalibacter suaedae</name>
    <dbReference type="NCBI Taxonomy" id="2822140"/>
    <lineage>
        <taxon>Bacteria</taxon>
        <taxon>Bacillati</taxon>
        <taxon>Bacillota</taxon>
        <taxon>Bacilli</taxon>
        <taxon>Bacillales</taxon>
        <taxon>Bacillaceae</taxon>
        <taxon>Halalkalibacter</taxon>
    </lineage>
</organism>
<dbReference type="InterPro" id="IPR000182">
    <property type="entry name" value="GNAT_dom"/>
</dbReference>
<keyword evidence="1" id="KW-0808">Transferase</keyword>
<dbReference type="InterPro" id="IPR016181">
    <property type="entry name" value="Acyl_CoA_acyltransferase"/>
</dbReference>
<dbReference type="PANTHER" id="PTHR43877:SF2">
    <property type="entry name" value="AMINOALKYLPHOSPHONATE N-ACETYLTRANSFERASE-RELATED"/>
    <property type="match status" value="1"/>
</dbReference>
<dbReference type="GO" id="GO:0016747">
    <property type="term" value="F:acyltransferase activity, transferring groups other than amino-acyl groups"/>
    <property type="evidence" value="ECO:0007669"/>
    <property type="project" value="InterPro"/>
</dbReference>
<dbReference type="SUPFAM" id="SSF55729">
    <property type="entry name" value="Acyl-CoA N-acyltransferases (Nat)"/>
    <property type="match status" value="1"/>
</dbReference>
<evidence type="ECO:0000256" key="1">
    <source>
        <dbReference type="ARBA" id="ARBA00022679"/>
    </source>
</evidence>
<dbReference type="AlphaFoldDB" id="A0A940WUH3"/>
<proteinExistence type="predicted"/>
<evidence type="ECO:0000259" key="3">
    <source>
        <dbReference type="PROSITE" id="PS51186"/>
    </source>
</evidence>
<dbReference type="Gene3D" id="3.40.630.30">
    <property type="match status" value="1"/>
</dbReference>
<evidence type="ECO:0000313" key="5">
    <source>
        <dbReference type="Proteomes" id="UP000678228"/>
    </source>
</evidence>
<dbReference type="EMBL" id="JAGKSQ010000002">
    <property type="protein sequence ID" value="MBP3950478.1"/>
    <property type="molecule type" value="Genomic_DNA"/>
</dbReference>
<protein>
    <submittedName>
        <fullName evidence="4">GNAT family N-acetyltransferase</fullName>
    </submittedName>
</protein>
<dbReference type="Proteomes" id="UP000678228">
    <property type="component" value="Unassembled WGS sequence"/>
</dbReference>
<accession>A0A940WUH3</accession>
<gene>
    <name evidence="4" type="ORF">J7W16_04980</name>
</gene>
<sequence>MNVSRASTKDAEGIAGLFNQYRLFYKQPSNIEAAKQYITTRIERNESVIFMVREKGVVHGFVQLYPSFSSISLRRTWILNDLYVEESARRRGIGQSLLDKVRQFALETEAASISLQTAPTNQTAQALYERNGYIVDQTYLNYSLSL</sequence>
<comment type="caution">
    <text evidence="4">The sequence shown here is derived from an EMBL/GenBank/DDBJ whole genome shotgun (WGS) entry which is preliminary data.</text>
</comment>
<dbReference type="PROSITE" id="PS51186">
    <property type="entry name" value="GNAT"/>
    <property type="match status" value="1"/>
</dbReference>
<dbReference type="CDD" id="cd04301">
    <property type="entry name" value="NAT_SF"/>
    <property type="match status" value="1"/>
</dbReference>
<keyword evidence="2" id="KW-0012">Acyltransferase</keyword>
<name>A0A940WUH3_9BACI</name>
<evidence type="ECO:0000313" key="4">
    <source>
        <dbReference type="EMBL" id="MBP3950478.1"/>
    </source>
</evidence>
<feature type="domain" description="N-acetyltransferase" evidence="3">
    <location>
        <begin position="1"/>
        <end position="146"/>
    </location>
</feature>
<dbReference type="Pfam" id="PF00583">
    <property type="entry name" value="Acetyltransf_1"/>
    <property type="match status" value="1"/>
</dbReference>
<keyword evidence="5" id="KW-1185">Reference proteome</keyword>
<evidence type="ECO:0000256" key="2">
    <source>
        <dbReference type="ARBA" id="ARBA00023315"/>
    </source>
</evidence>